<sequence length="82" mass="9530">MLPSCHTIWFIRTQCSSKPFNRHTHVCCEDVLHKRPSEWRYVFCCGSSIYNPKTHMCCGTRIVSTLAMKGHVIICPKFDEEP</sequence>
<keyword evidence="3" id="KW-1185">Reference proteome</keyword>
<feature type="domain" description="Galaxin-like repeats" evidence="1">
    <location>
        <begin position="15"/>
        <end position="65"/>
    </location>
</feature>
<evidence type="ECO:0000313" key="3">
    <source>
        <dbReference type="Proteomes" id="UP001209878"/>
    </source>
</evidence>
<dbReference type="EMBL" id="JAODUO010000010">
    <property type="protein sequence ID" value="KAK2193635.1"/>
    <property type="molecule type" value="Genomic_DNA"/>
</dbReference>
<dbReference type="Pfam" id="PF24748">
    <property type="entry name" value="Galaxin_repeat"/>
    <property type="match status" value="1"/>
</dbReference>
<gene>
    <name evidence="2" type="ORF">NP493_11g14007</name>
</gene>
<dbReference type="InterPro" id="IPR056601">
    <property type="entry name" value="Galaxin_dom"/>
</dbReference>
<evidence type="ECO:0000313" key="2">
    <source>
        <dbReference type="EMBL" id="KAK2193635.1"/>
    </source>
</evidence>
<name>A0AAD9PFC7_RIDPI</name>
<proteinExistence type="predicted"/>
<comment type="caution">
    <text evidence="2">The sequence shown here is derived from an EMBL/GenBank/DDBJ whole genome shotgun (WGS) entry which is preliminary data.</text>
</comment>
<protein>
    <recommendedName>
        <fullName evidence="1">Galaxin-like repeats domain-containing protein</fullName>
    </recommendedName>
</protein>
<organism evidence="2 3">
    <name type="scientific">Ridgeia piscesae</name>
    <name type="common">Tubeworm</name>
    <dbReference type="NCBI Taxonomy" id="27915"/>
    <lineage>
        <taxon>Eukaryota</taxon>
        <taxon>Metazoa</taxon>
        <taxon>Spiralia</taxon>
        <taxon>Lophotrochozoa</taxon>
        <taxon>Annelida</taxon>
        <taxon>Polychaeta</taxon>
        <taxon>Sedentaria</taxon>
        <taxon>Canalipalpata</taxon>
        <taxon>Sabellida</taxon>
        <taxon>Siboglinidae</taxon>
        <taxon>Ridgeia</taxon>
    </lineage>
</organism>
<dbReference type="Proteomes" id="UP001209878">
    <property type="component" value="Unassembled WGS sequence"/>
</dbReference>
<accession>A0AAD9PFC7</accession>
<reference evidence="2" key="1">
    <citation type="journal article" date="2023" name="Mol. Biol. Evol.">
        <title>Third-Generation Sequencing Reveals the Adaptive Role of the Epigenome in Three Deep-Sea Polychaetes.</title>
        <authorList>
            <person name="Perez M."/>
            <person name="Aroh O."/>
            <person name="Sun Y."/>
            <person name="Lan Y."/>
            <person name="Juniper S.K."/>
            <person name="Young C.R."/>
            <person name="Angers B."/>
            <person name="Qian P.Y."/>
        </authorList>
    </citation>
    <scope>NUCLEOTIDE SEQUENCE</scope>
    <source>
        <strain evidence="2">R07B-5</strain>
    </source>
</reference>
<dbReference type="AlphaFoldDB" id="A0AAD9PFC7"/>
<evidence type="ECO:0000259" key="1">
    <source>
        <dbReference type="Pfam" id="PF24748"/>
    </source>
</evidence>